<dbReference type="Proteomes" id="UP000504636">
    <property type="component" value="Unplaced"/>
</dbReference>
<organism evidence="1">
    <name type="scientific">Mytilinidion resinicola</name>
    <dbReference type="NCBI Taxonomy" id="574789"/>
    <lineage>
        <taxon>Eukaryota</taxon>
        <taxon>Fungi</taxon>
        <taxon>Dikarya</taxon>
        <taxon>Ascomycota</taxon>
        <taxon>Pezizomycotina</taxon>
        <taxon>Dothideomycetes</taxon>
        <taxon>Pleosporomycetidae</taxon>
        <taxon>Mytilinidiales</taxon>
        <taxon>Mytilinidiaceae</taxon>
        <taxon>Mytilinidion</taxon>
    </lineage>
</organism>
<reference evidence="3" key="2">
    <citation type="submission" date="2020-04" db="EMBL/GenBank/DDBJ databases">
        <authorList>
            <consortium name="NCBI Genome Project"/>
        </authorList>
    </citation>
    <scope>NUCLEOTIDE SEQUENCE</scope>
    <source>
        <strain evidence="3">CBS 304.34</strain>
    </source>
</reference>
<accession>A0A6A6YYP0</accession>
<dbReference type="AlphaFoldDB" id="A0A6A6YYP0"/>
<dbReference type="OrthoDB" id="10615720at2759"/>
<protein>
    <submittedName>
        <fullName evidence="1 3">Uncharacterized protein</fullName>
    </submittedName>
</protein>
<keyword evidence="2" id="KW-1185">Reference proteome</keyword>
<dbReference type="EMBL" id="MU003696">
    <property type="protein sequence ID" value="KAF2813045.1"/>
    <property type="molecule type" value="Genomic_DNA"/>
</dbReference>
<dbReference type="RefSeq" id="XP_033580009.1">
    <property type="nucleotide sequence ID" value="XM_033725168.1"/>
</dbReference>
<name>A0A6A6YYP0_9PEZI</name>
<proteinExistence type="predicted"/>
<reference evidence="1 3" key="1">
    <citation type="journal article" date="2020" name="Stud. Mycol.">
        <title>101 Dothideomycetes genomes: a test case for predicting lifestyles and emergence of pathogens.</title>
        <authorList>
            <person name="Haridas S."/>
            <person name="Albert R."/>
            <person name="Binder M."/>
            <person name="Bloem J."/>
            <person name="Labutti K."/>
            <person name="Salamov A."/>
            <person name="Andreopoulos B."/>
            <person name="Baker S."/>
            <person name="Barry K."/>
            <person name="Bills G."/>
            <person name="Bluhm B."/>
            <person name="Cannon C."/>
            <person name="Castanera R."/>
            <person name="Culley D."/>
            <person name="Daum C."/>
            <person name="Ezra D."/>
            <person name="Gonzalez J."/>
            <person name="Henrissat B."/>
            <person name="Kuo A."/>
            <person name="Liang C."/>
            <person name="Lipzen A."/>
            <person name="Lutzoni F."/>
            <person name="Magnuson J."/>
            <person name="Mondo S."/>
            <person name="Nolan M."/>
            <person name="Ohm R."/>
            <person name="Pangilinan J."/>
            <person name="Park H.-J."/>
            <person name="Ramirez L."/>
            <person name="Alfaro M."/>
            <person name="Sun H."/>
            <person name="Tritt A."/>
            <person name="Yoshinaga Y."/>
            <person name="Zwiers L.-H."/>
            <person name="Turgeon B."/>
            <person name="Goodwin S."/>
            <person name="Spatafora J."/>
            <person name="Crous P."/>
            <person name="Grigoriev I."/>
        </authorList>
    </citation>
    <scope>NUCLEOTIDE SEQUENCE</scope>
    <source>
        <strain evidence="1 3">CBS 304.34</strain>
    </source>
</reference>
<evidence type="ECO:0000313" key="2">
    <source>
        <dbReference type="Proteomes" id="UP000504636"/>
    </source>
</evidence>
<reference evidence="3" key="3">
    <citation type="submission" date="2025-04" db="UniProtKB">
        <authorList>
            <consortium name="RefSeq"/>
        </authorList>
    </citation>
    <scope>IDENTIFICATION</scope>
    <source>
        <strain evidence="3">CBS 304.34</strain>
    </source>
</reference>
<evidence type="ECO:0000313" key="3">
    <source>
        <dbReference type="RefSeq" id="XP_033580009.1"/>
    </source>
</evidence>
<gene>
    <name evidence="1 3" type="ORF">BDZ99DRAFT_517335</name>
</gene>
<sequence length="180" mass="20694">MLFQHLSGTLTDLHTLRLNIWTGPRFRADTGALSKILKTTPSLRDLHIDMEVAEPADEFDPDLRLYEVSHWQGRDEHNKCQIDPTPHICQPLEVTICDAAWDSFLHRVATIAYTNLQYFGLWDVPGEQEGIFRTKPLEVTKIDDAIFKGVTFSLEAKDSPLVSDEWLWFGRDTEDEFTGF</sequence>
<evidence type="ECO:0000313" key="1">
    <source>
        <dbReference type="EMBL" id="KAF2813045.1"/>
    </source>
</evidence>
<dbReference type="GeneID" id="54466061"/>